<reference evidence="3" key="1">
    <citation type="submission" date="2022-08" db="EMBL/GenBank/DDBJ databases">
        <authorList>
            <person name="Kallberg Y."/>
            <person name="Tangrot J."/>
            <person name="Rosling A."/>
        </authorList>
    </citation>
    <scope>NUCLEOTIDE SEQUENCE</scope>
    <source>
        <strain evidence="3">Wild A</strain>
    </source>
</reference>
<accession>A0A9W4SRV3</accession>
<keyword evidence="4" id="KW-1185">Reference proteome</keyword>
<dbReference type="Proteomes" id="UP001153678">
    <property type="component" value="Unassembled WGS sequence"/>
</dbReference>
<evidence type="ECO:0000259" key="2">
    <source>
        <dbReference type="PROSITE" id="PS51459"/>
    </source>
</evidence>
<evidence type="ECO:0000313" key="3">
    <source>
        <dbReference type="EMBL" id="CAI2179290.1"/>
    </source>
</evidence>
<evidence type="ECO:0000313" key="4">
    <source>
        <dbReference type="Proteomes" id="UP001153678"/>
    </source>
</evidence>
<organism evidence="3 4">
    <name type="scientific">Funneliformis geosporum</name>
    <dbReference type="NCBI Taxonomy" id="1117311"/>
    <lineage>
        <taxon>Eukaryota</taxon>
        <taxon>Fungi</taxon>
        <taxon>Fungi incertae sedis</taxon>
        <taxon>Mucoromycota</taxon>
        <taxon>Glomeromycotina</taxon>
        <taxon>Glomeromycetes</taxon>
        <taxon>Glomerales</taxon>
        <taxon>Glomeraceae</taxon>
        <taxon>Funneliformis</taxon>
    </lineage>
</organism>
<comment type="caution">
    <text evidence="3">The sequence shown here is derived from an EMBL/GenBank/DDBJ whole genome shotgun (WGS) entry which is preliminary data.</text>
</comment>
<dbReference type="PANTHER" id="PTHR13504:SF38">
    <property type="entry name" value="FIDO DOMAIN-CONTAINING PROTEIN"/>
    <property type="match status" value="1"/>
</dbReference>
<dbReference type="PROSITE" id="PS51459">
    <property type="entry name" value="FIDO"/>
    <property type="match status" value="1"/>
</dbReference>
<name>A0A9W4SRV3_9GLOM</name>
<proteinExistence type="predicted"/>
<evidence type="ECO:0000256" key="1">
    <source>
        <dbReference type="PIRSR" id="PIRSR640198-1"/>
    </source>
</evidence>
<dbReference type="InterPro" id="IPR003812">
    <property type="entry name" value="Fido"/>
</dbReference>
<dbReference type="InterPro" id="IPR036597">
    <property type="entry name" value="Fido-like_dom_sf"/>
</dbReference>
<dbReference type="AlphaFoldDB" id="A0A9W4SRV3"/>
<dbReference type="OrthoDB" id="439046at2759"/>
<dbReference type="SUPFAM" id="SSF140931">
    <property type="entry name" value="Fic-like"/>
    <property type="match status" value="1"/>
</dbReference>
<dbReference type="InterPro" id="IPR040198">
    <property type="entry name" value="Fido_containing"/>
</dbReference>
<feature type="domain" description="Fido" evidence="2">
    <location>
        <begin position="151"/>
        <end position="298"/>
    </location>
</feature>
<gene>
    <name evidence="3" type="ORF">FWILDA_LOCUS9014</name>
</gene>
<feature type="active site" evidence="1">
    <location>
        <position position="234"/>
    </location>
</feature>
<dbReference type="Gene3D" id="1.10.3290.10">
    <property type="entry name" value="Fido-like domain"/>
    <property type="match status" value="1"/>
</dbReference>
<sequence length="319" mass="37716">MAFIHSNFDYLDKVWWKLDYDDRNAQYFISNTKRLQQVISLYVYNEEEHFLKGYIDLHRERYLIACISTESNIDFNVVQQMVKKSWFKVFLSYIYRIIFSNILLGPFTRLASIIFKPSQSSHLAKKVQNLHDAINDIFPSTFYPNLPMRRFTPLLARNLHKQVGKGIIDNAGQYRTIDVMSEQDNFVYLAPNLIKDKIEVLFRQCRKNFEREDLELEEAVKFGACFLAHFLYIHPFKKGNGRVARLLLSYLLSRFTVMPLSLYLGSKTRKVYLKCLREATWYHEPPFKPDALANFILENIFATAYHICVVMDLNIQNKD</sequence>
<protein>
    <submittedName>
        <fullName evidence="3">17977_t:CDS:1</fullName>
    </submittedName>
</protein>
<dbReference type="Pfam" id="PF02661">
    <property type="entry name" value="Fic"/>
    <property type="match status" value="1"/>
</dbReference>
<dbReference type="EMBL" id="CAMKVN010002038">
    <property type="protein sequence ID" value="CAI2179290.1"/>
    <property type="molecule type" value="Genomic_DNA"/>
</dbReference>
<dbReference type="PANTHER" id="PTHR13504">
    <property type="entry name" value="FIDO DOMAIN-CONTAINING PROTEIN DDB_G0283145"/>
    <property type="match status" value="1"/>
</dbReference>